<feature type="domain" description="HYR" evidence="2">
    <location>
        <begin position="140"/>
        <end position="223"/>
    </location>
</feature>
<dbReference type="PROSITE" id="PS50825">
    <property type="entry name" value="HYR"/>
    <property type="match status" value="1"/>
</dbReference>
<name>A0A915DPR4_9BILA</name>
<dbReference type="PANTHER" id="PTHR46343:SF2">
    <property type="entry name" value="SUSHI_VON WILLEBRAND FACTOR TYPE A_EGF_PENTRAXIN DOMAIN-CONTAINING 1"/>
    <property type="match status" value="1"/>
</dbReference>
<keyword evidence="1" id="KW-0677">Repeat</keyword>
<evidence type="ECO:0000256" key="1">
    <source>
        <dbReference type="ARBA" id="ARBA00022737"/>
    </source>
</evidence>
<proteinExistence type="predicted"/>
<dbReference type="Pfam" id="PF02494">
    <property type="entry name" value="HYR"/>
    <property type="match status" value="1"/>
</dbReference>
<keyword evidence="3" id="KW-1185">Reference proteome</keyword>
<protein>
    <submittedName>
        <fullName evidence="4">HYR domain-containing protein</fullName>
    </submittedName>
</protein>
<reference evidence="4" key="1">
    <citation type="submission" date="2022-11" db="UniProtKB">
        <authorList>
            <consortium name="WormBaseParasite"/>
        </authorList>
    </citation>
    <scope>IDENTIFICATION</scope>
</reference>
<evidence type="ECO:0000259" key="2">
    <source>
        <dbReference type="PROSITE" id="PS50825"/>
    </source>
</evidence>
<evidence type="ECO:0000313" key="3">
    <source>
        <dbReference type="Proteomes" id="UP000887574"/>
    </source>
</evidence>
<sequence length="278" mass="30751">MEQFDTELELTFANILCQLDLNAWINLGDAVNTNSSASPIEKESKFVGSITKVNVWTRVLDFEQEVPSIVQRCQGSPVLYNGLALRFSGYDNFTGKVEKITKSLWSRFLSPASNTRCKIYGDLMDSPTAASHILNSFPSKISSAVKVNSCPNDIFIVTPLKEVNVSWAEPTFSSSDPMGSIRKSEQSLKSGQVFTWGEYTVLYVAYTNDSSLAECTFKVHVTREYCPDLEDPANGIQACESWGPNLKYKACSIQCESAMHLANNQLCSTHALTMAFGD</sequence>
<dbReference type="AlphaFoldDB" id="A0A915DPR4"/>
<organism evidence="3 4">
    <name type="scientific">Ditylenchus dipsaci</name>
    <dbReference type="NCBI Taxonomy" id="166011"/>
    <lineage>
        <taxon>Eukaryota</taxon>
        <taxon>Metazoa</taxon>
        <taxon>Ecdysozoa</taxon>
        <taxon>Nematoda</taxon>
        <taxon>Chromadorea</taxon>
        <taxon>Rhabditida</taxon>
        <taxon>Tylenchina</taxon>
        <taxon>Tylenchomorpha</taxon>
        <taxon>Sphaerularioidea</taxon>
        <taxon>Anguinidae</taxon>
        <taxon>Anguininae</taxon>
        <taxon>Ditylenchus</taxon>
    </lineage>
</organism>
<evidence type="ECO:0000313" key="4">
    <source>
        <dbReference type="WBParaSite" id="jg2162"/>
    </source>
</evidence>
<accession>A0A915DPR4</accession>
<dbReference type="WBParaSite" id="jg2162">
    <property type="protein sequence ID" value="jg2162"/>
    <property type="gene ID" value="jg2162"/>
</dbReference>
<dbReference type="InterPro" id="IPR043555">
    <property type="entry name" value="SRPX-like"/>
</dbReference>
<dbReference type="InterPro" id="IPR003410">
    <property type="entry name" value="HYR_dom"/>
</dbReference>
<dbReference type="PANTHER" id="PTHR46343">
    <property type="entry name" value="HYR DOMAIN-CONTAINING PROTEIN"/>
    <property type="match status" value="1"/>
</dbReference>
<dbReference type="Proteomes" id="UP000887574">
    <property type="component" value="Unplaced"/>
</dbReference>